<dbReference type="InterPro" id="IPR043504">
    <property type="entry name" value="Peptidase_S1_PA_chymotrypsin"/>
</dbReference>
<organism evidence="1 2">
    <name type="scientific">Roseiconus nitratireducens</name>
    <dbReference type="NCBI Taxonomy" id="2605748"/>
    <lineage>
        <taxon>Bacteria</taxon>
        <taxon>Pseudomonadati</taxon>
        <taxon>Planctomycetota</taxon>
        <taxon>Planctomycetia</taxon>
        <taxon>Pirellulales</taxon>
        <taxon>Pirellulaceae</taxon>
        <taxon>Roseiconus</taxon>
    </lineage>
</organism>
<dbReference type="EMBL" id="VWOX01000039">
    <property type="protein sequence ID" value="KAA5536081.1"/>
    <property type="molecule type" value="Genomic_DNA"/>
</dbReference>
<comment type="caution">
    <text evidence="1">The sequence shown here is derived from an EMBL/GenBank/DDBJ whole genome shotgun (WGS) entry which is preliminary data.</text>
</comment>
<gene>
    <name evidence="1" type="ORF">FYK55_28210</name>
</gene>
<dbReference type="InterPro" id="IPR009003">
    <property type="entry name" value="Peptidase_S1_PA"/>
</dbReference>
<dbReference type="Gene3D" id="2.40.10.10">
    <property type="entry name" value="Trypsin-like serine proteases"/>
    <property type="match status" value="1"/>
</dbReference>
<evidence type="ECO:0000313" key="1">
    <source>
        <dbReference type="EMBL" id="KAA5536081.1"/>
    </source>
</evidence>
<dbReference type="SUPFAM" id="SSF50494">
    <property type="entry name" value="Trypsin-like serine proteases"/>
    <property type="match status" value="3"/>
</dbReference>
<accession>A0A5M6CLJ4</accession>
<dbReference type="Gene3D" id="2.30.42.10">
    <property type="match status" value="1"/>
</dbReference>
<dbReference type="PANTHER" id="PTHR43019:SF23">
    <property type="entry name" value="PROTEASE DO-LIKE 5, CHLOROPLASTIC"/>
    <property type="match status" value="1"/>
</dbReference>
<keyword evidence="2" id="KW-1185">Reference proteome</keyword>
<dbReference type="Proteomes" id="UP000324479">
    <property type="component" value="Unassembled WGS sequence"/>
</dbReference>
<dbReference type="InterPro" id="IPR036034">
    <property type="entry name" value="PDZ_sf"/>
</dbReference>
<name>A0A5M6CLJ4_9BACT</name>
<sequence length="837" mass="91352">MTTIGLLRQVRTLMRQPMLKLRVELKNLEMVYAILHSLETHLRTRIGCLLLIFAGACVSVSVQAGDPVPDAATRETDRTAAEMQLSLRVLPEVYRSTSRSIVRMEVDANDSCTGVIVSADGHILVGNGLAGLFTDMTDAKVHLSDGRTATARLAGWSSEWRLKIAKINEPGPWPALPLGSTAMLKAGTPCLLIGYPTRGDTRYDLMPMLRLGRVDRTVPKRWLTTTGFRGVWEYPAVVGLDGRLLGIDTCRSDSQRYVTSVDVLVENQKDLFAGKNLDWVRYPPVAGSVFERGAKRSSELPLKNTTDVLGEPGPPKQMDASELSEVQQIAQRTTVRLVSRDRLLPGTKEPRRWSGVIVSPDGYVLTCAHARQLPGERFTVRLSDGRDAEAVALGTNPISDVGLVKITTPGQWPWARMSESSNCSFGDPIVIAGYQAGQAVQDETGRWTNRWLMDRRPVIGSTTVEGPTRLLWSVDLWSGPAPFLKAGMSGGGIFDRQGRYVATTSGLRSELAKRQWDDLERIDSIDTAIGLPHPLRERFDSPGRSVAESVVEVLVDSKPVGVGTVISSDGWILTKASVLTGTATCRLDDRSVVEAQKRAELPEHDLALLKVDRRGMAAAELSDDPSPGVAEVLCAVLPDQELKPGIVSIDTRPIPLEPRWTGNVAEDTADGPKIAHPTRSGQQNTENLNLTGTELRWDDVIISIDGHPTSDVATLKEVLTTELSDYRTGDLVTVELIRGGSPRSVRTSLPPATVVHKYRIEKYDSPRRSGFVGAFDSDIELAIRQVGGPVIDDRGHVRGIAIASRGRDETRRGPTTVLPSSVVRQAIERLMAGVKDD</sequence>
<dbReference type="PANTHER" id="PTHR43019">
    <property type="entry name" value="SERINE ENDOPROTEASE DEGS"/>
    <property type="match status" value="1"/>
</dbReference>
<evidence type="ECO:0000313" key="2">
    <source>
        <dbReference type="Proteomes" id="UP000324479"/>
    </source>
</evidence>
<dbReference type="Pfam" id="PF13365">
    <property type="entry name" value="Trypsin_2"/>
    <property type="match status" value="3"/>
</dbReference>
<protein>
    <submittedName>
        <fullName evidence="1">Uncharacterized protein</fullName>
    </submittedName>
</protein>
<proteinExistence type="predicted"/>
<reference evidence="1 2" key="1">
    <citation type="submission" date="2019-08" db="EMBL/GenBank/DDBJ databases">
        <authorList>
            <person name="Dhanesh K."/>
            <person name="Kumar G."/>
            <person name="Sasikala C."/>
            <person name="Venkata Ramana C."/>
        </authorList>
    </citation>
    <scope>NUCLEOTIDE SEQUENCE [LARGE SCALE GENOMIC DNA]</scope>
    <source>
        <strain evidence="1 2">JC645</strain>
    </source>
</reference>
<dbReference type="AlphaFoldDB" id="A0A5M6CLJ4"/>
<dbReference type="Gene3D" id="2.40.10.120">
    <property type="match status" value="2"/>
</dbReference>